<name>A0AAD6HTU8_9EURO</name>
<dbReference type="GO" id="GO:0016740">
    <property type="term" value="F:transferase activity"/>
    <property type="evidence" value="ECO:0007669"/>
    <property type="project" value="UniProtKB-KW"/>
</dbReference>
<dbReference type="Proteomes" id="UP001215712">
    <property type="component" value="Unassembled WGS sequence"/>
</dbReference>
<dbReference type="PANTHER" id="PTHR35897">
    <property type="entry name" value="METHYLTRANSFERASE AUSD"/>
    <property type="match status" value="1"/>
</dbReference>
<proteinExistence type="inferred from homology"/>
<evidence type="ECO:0000313" key="5">
    <source>
        <dbReference type="EMBL" id="KAJ5734388.1"/>
    </source>
</evidence>
<gene>
    <name evidence="5" type="ORF">N7493_003174</name>
</gene>
<evidence type="ECO:0000313" key="6">
    <source>
        <dbReference type="Proteomes" id="UP001215712"/>
    </source>
</evidence>
<dbReference type="Gene3D" id="3.40.50.150">
    <property type="entry name" value="Vaccinia Virus protein VP39"/>
    <property type="match status" value="1"/>
</dbReference>
<comment type="similarity">
    <text evidence="4">Belongs to the class I-like SAM-binding methyltransferase superfamily.</text>
</comment>
<protein>
    <recommendedName>
        <fullName evidence="7">Methyltransferase domain-containing protein</fullName>
    </recommendedName>
</protein>
<organism evidence="5 6">
    <name type="scientific">Penicillium malachiteum</name>
    <dbReference type="NCBI Taxonomy" id="1324776"/>
    <lineage>
        <taxon>Eukaryota</taxon>
        <taxon>Fungi</taxon>
        <taxon>Dikarya</taxon>
        <taxon>Ascomycota</taxon>
        <taxon>Pezizomycotina</taxon>
        <taxon>Eurotiomycetes</taxon>
        <taxon>Eurotiomycetidae</taxon>
        <taxon>Eurotiales</taxon>
        <taxon>Aspergillaceae</taxon>
        <taxon>Penicillium</taxon>
    </lineage>
</organism>
<evidence type="ECO:0000256" key="3">
    <source>
        <dbReference type="ARBA" id="ARBA00022691"/>
    </source>
</evidence>
<comment type="caution">
    <text evidence="5">The sequence shown here is derived from an EMBL/GenBank/DDBJ whole genome shotgun (WGS) entry which is preliminary data.</text>
</comment>
<dbReference type="InterPro" id="IPR029063">
    <property type="entry name" value="SAM-dependent_MTases_sf"/>
</dbReference>
<evidence type="ECO:0000256" key="1">
    <source>
        <dbReference type="ARBA" id="ARBA00005179"/>
    </source>
</evidence>
<comment type="pathway">
    <text evidence="1">Secondary metabolite biosynthesis.</text>
</comment>
<accession>A0AAD6HTU8</accession>
<dbReference type="AlphaFoldDB" id="A0AAD6HTU8"/>
<keyword evidence="2" id="KW-0808">Transferase</keyword>
<keyword evidence="6" id="KW-1185">Reference proteome</keyword>
<dbReference type="EMBL" id="JAQJAN010000003">
    <property type="protein sequence ID" value="KAJ5734388.1"/>
    <property type="molecule type" value="Genomic_DNA"/>
</dbReference>
<dbReference type="SUPFAM" id="SSF53335">
    <property type="entry name" value="S-adenosyl-L-methionine-dependent methyltransferases"/>
    <property type="match status" value="1"/>
</dbReference>
<evidence type="ECO:0008006" key="7">
    <source>
        <dbReference type="Google" id="ProtNLM"/>
    </source>
</evidence>
<sequence>MAKAESDLRSMITQGKDPRELPWYKTDLEEVYQPAKTILENYSKIQPDQVLQHVKDVHGSHNFSSISILIHIQFPYPCIGAFRFLDMSIPQSPAYPEILERLKSGQKLLDVGCAVGQELRHLVYDGVPSENIYASDLRQDFFDIGYDLFADRSTLKSQFIISDIFDDNSELVKQLSNGVDIINAASFFHLFTWDQQITVAKRVVSLLRAQPGSLLVGRQVGRLDPTDPDDKSLSQEHYRHSVDTWKRLWKQVGDETGTEWEVDAWMVEWAGADRIMKDFHGGMETYKMLFIVRRA</sequence>
<keyword evidence="3" id="KW-0949">S-adenosyl-L-methionine</keyword>
<reference evidence="5" key="2">
    <citation type="submission" date="2023-01" db="EMBL/GenBank/DDBJ databases">
        <authorList>
            <person name="Petersen C."/>
        </authorList>
    </citation>
    <scope>NUCLEOTIDE SEQUENCE</scope>
    <source>
        <strain evidence="5">IBT 17514</strain>
    </source>
</reference>
<reference evidence="5" key="1">
    <citation type="journal article" date="2023" name="IMA Fungus">
        <title>Comparative genomic study of the Penicillium genus elucidates a diverse pangenome and 15 lateral gene transfer events.</title>
        <authorList>
            <person name="Petersen C."/>
            <person name="Sorensen T."/>
            <person name="Nielsen M.R."/>
            <person name="Sondergaard T.E."/>
            <person name="Sorensen J.L."/>
            <person name="Fitzpatrick D.A."/>
            <person name="Frisvad J.C."/>
            <person name="Nielsen K.L."/>
        </authorList>
    </citation>
    <scope>NUCLEOTIDE SEQUENCE</scope>
    <source>
        <strain evidence="5">IBT 17514</strain>
    </source>
</reference>
<dbReference type="InterPro" id="IPR051654">
    <property type="entry name" value="Meroterpenoid_MTases"/>
</dbReference>
<evidence type="ECO:0000256" key="2">
    <source>
        <dbReference type="ARBA" id="ARBA00022679"/>
    </source>
</evidence>
<evidence type="ECO:0000256" key="4">
    <source>
        <dbReference type="ARBA" id="ARBA00038314"/>
    </source>
</evidence>
<dbReference type="PANTHER" id="PTHR35897:SF1">
    <property type="entry name" value="METHYLTRANSFERASE AUSD"/>
    <property type="match status" value="1"/>
</dbReference>